<dbReference type="Proteomes" id="UP000027135">
    <property type="component" value="Unassembled WGS sequence"/>
</dbReference>
<dbReference type="EMBL" id="KK852811">
    <property type="protein sequence ID" value="KDR15909.1"/>
    <property type="molecule type" value="Genomic_DNA"/>
</dbReference>
<evidence type="ECO:0000256" key="1">
    <source>
        <dbReference type="SAM" id="SignalP"/>
    </source>
</evidence>
<feature type="chain" id="PRO_5001644889" description="Secreted protein" evidence="1">
    <location>
        <begin position="20"/>
        <end position="77"/>
    </location>
</feature>
<keyword evidence="3" id="KW-1185">Reference proteome</keyword>
<name>A0A067R8J2_ZOONE</name>
<accession>A0A067R8J2</accession>
<sequence>MLYGCYALLVVCFLTLVNTKRVGWLCACTRTDEVPHIDKYRSRRATRRKHIHMGKRMMFSNERIWPSNNNLLLENHP</sequence>
<feature type="signal peptide" evidence="1">
    <location>
        <begin position="1"/>
        <end position="19"/>
    </location>
</feature>
<proteinExistence type="predicted"/>
<evidence type="ECO:0000313" key="3">
    <source>
        <dbReference type="Proteomes" id="UP000027135"/>
    </source>
</evidence>
<evidence type="ECO:0000313" key="2">
    <source>
        <dbReference type="EMBL" id="KDR15909.1"/>
    </source>
</evidence>
<evidence type="ECO:0008006" key="4">
    <source>
        <dbReference type="Google" id="ProtNLM"/>
    </source>
</evidence>
<reference evidence="2 3" key="1">
    <citation type="journal article" date="2014" name="Nat. Commun.">
        <title>Molecular traces of alternative social organization in a termite genome.</title>
        <authorList>
            <person name="Terrapon N."/>
            <person name="Li C."/>
            <person name="Robertson H.M."/>
            <person name="Ji L."/>
            <person name="Meng X."/>
            <person name="Booth W."/>
            <person name="Chen Z."/>
            <person name="Childers C.P."/>
            <person name="Glastad K.M."/>
            <person name="Gokhale K."/>
            <person name="Gowin J."/>
            <person name="Gronenberg W."/>
            <person name="Hermansen R.A."/>
            <person name="Hu H."/>
            <person name="Hunt B.G."/>
            <person name="Huylmans A.K."/>
            <person name="Khalil S.M."/>
            <person name="Mitchell R.D."/>
            <person name="Munoz-Torres M.C."/>
            <person name="Mustard J.A."/>
            <person name="Pan H."/>
            <person name="Reese J.T."/>
            <person name="Scharf M.E."/>
            <person name="Sun F."/>
            <person name="Vogel H."/>
            <person name="Xiao J."/>
            <person name="Yang W."/>
            <person name="Yang Z."/>
            <person name="Yang Z."/>
            <person name="Zhou J."/>
            <person name="Zhu J."/>
            <person name="Brent C.S."/>
            <person name="Elsik C.G."/>
            <person name="Goodisman M.A."/>
            <person name="Liberles D.A."/>
            <person name="Roe R.M."/>
            <person name="Vargo E.L."/>
            <person name="Vilcinskas A."/>
            <person name="Wang J."/>
            <person name="Bornberg-Bauer E."/>
            <person name="Korb J."/>
            <person name="Zhang G."/>
            <person name="Liebig J."/>
        </authorList>
    </citation>
    <scope>NUCLEOTIDE SEQUENCE [LARGE SCALE GENOMIC DNA]</scope>
    <source>
        <tissue evidence="2">Whole organism</tissue>
    </source>
</reference>
<organism evidence="2 3">
    <name type="scientific">Zootermopsis nevadensis</name>
    <name type="common">Dampwood termite</name>
    <dbReference type="NCBI Taxonomy" id="136037"/>
    <lineage>
        <taxon>Eukaryota</taxon>
        <taxon>Metazoa</taxon>
        <taxon>Ecdysozoa</taxon>
        <taxon>Arthropoda</taxon>
        <taxon>Hexapoda</taxon>
        <taxon>Insecta</taxon>
        <taxon>Pterygota</taxon>
        <taxon>Neoptera</taxon>
        <taxon>Polyneoptera</taxon>
        <taxon>Dictyoptera</taxon>
        <taxon>Blattodea</taxon>
        <taxon>Blattoidea</taxon>
        <taxon>Termitoidae</taxon>
        <taxon>Termopsidae</taxon>
        <taxon>Zootermopsis</taxon>
    </lineage>
</organism>
<dbReference type="InParanoid" id="A0A067R8J2"/>
<gene>
    <name evidence="2" type="ORF">L798_09836</name>
</gene>
<protein>
    <recommendedName>
        <fullName evidence="4">Secreted protein</fullName>
    </recommendedName>
</protein>
<keyword evidence="1" id="KW-0732">Signal</keyword>
<dbReference type="AlphaFoldDB" id="A0A067R8J2"/>